<reference evidence="1" key="1">
    <citation type="submission" date="2020-04" db="EMBL/GenBank/DDBJ databases">
        <authorList>
            <person name="Chiriac C."/>
            <person name="Salcher M."/>
            <person name="Ghai R."/>
            <person name="Kavagutti S V."/>
        </authorList>
    </citation>
    <scope>NUCLEOTIDE SEQUENCE</scope>
</reference>
<organism evidence="1">
    <name type="scientific">uncultured Caudovirales phage</name>
    <dbReference type="NCBI Taxonomy" id="2100421"/>
    <lineage>
        <taxon>Viruses</taxon>
        <taxon>Duplodnaviria</taxon>
        <taxon>Heunggongvirae</taxon>
        <taxon>Uroviricota</taxon>
        <taxon>Caudoviricetes</taxon>
        <taxon>Peduoviridae</taxon>
        <taxon>Maltschvirus</taxon>
        <taxon>Maltschvirus maltsch</taxon>
    </lineage>
</organism>
<accession>A0A6J5N2D9</accession>
<gene>
    <name evidence="1" type="ORF">UFOVP602_50</name>
</gene>
<feature type="non-terminal residue" evidence="1">
    <location>
        <position position="71"/>
    </location>
</feature>
<dbReference type="EMBL" id="LR796591">
    <property type="protein sequence ID" value="CAB4153244.1"/>
    <property type="molecule type" value="Genomic_DNA"/>
</dbReference>
<sequence>MNIDSYSTISTWTYVPPALGINASATAVTVAAAPSDPTLSLCVDSIELDGATNTAMEFTIQDTAGVVLLRK</sequence>
<evidence type="ECO:0000313" key="1">
    <source>
        <dbReference type="EMBL" id="CAB4153244.1"/>
    </source>
</evidence>
<protein>
    <submittedName>
        <fullName evidence="1">Uncharacterized protein</fullName>
    </submittedName>
</protein>
<name>A0A6J5N2D9_9CAUD</name>
<proteinExistence type="predicted"/>